<feature type="region of interest" description="Disordered" evidence="1">
    <location>
        <begin position="1"/>
        <end position="20"/>
    </location>
</feature>
<name>A0A8S9RS50_BRACR</name>
<organism evidence="2 3">
    <name type="scientific">Brassica cretica</name>
    <name type="common">Mustard</name>
    <dbReference type="NCBI Taxonomy" id="69181"/>
    <lineage>
        <taxon>Eukaryota</taxon>
        <taxon>Viridiplantae</taxon>
        <taxon>Streptophyta</taxon>
        <taxon>Embryophyta</taxon>
        <taxon>Tracheophyta</taxon>
        <taxon>Spermatophyta</taxon>
        <taxon>Magnoliopsida</taxon>
        <taxon>eudicotyledons</taxon>
        <taxon>Gunneridae</taxon>
        <taxon>Pentapetalae</taxon>
        <taxon>rosids</taxon>
        <taxon>malvids</taxon>
        <taxon>Brassicales</taxon>
        <taxon>Brassicaceae</taxon>
        <taxon>Brassiceae</taxon>
        <taxon>Brassica</taxon>
    </lineage>
</organism>
<evidence type="ECO:0000313" key="3">
    <source>
        <dbReference type="Proteomes" id="UP000712600"/>
    </source>
</evidence>
<sequence>DNQTGQSSTSVPCSLGEEDANGVEVRPAGVKAAKRLKAEGKVCVDLENMWDMRQKDFALREKVNNQKLLQMLLGKTEPLTEPEQALKNKLINDLLV</sequence>
<dbReference type="AlphaFoldDB" id="A0A8S9RS50"/>
<evidence type="ECO:0000256" key="1">
    <source>
        <dbReference type="SAM" id="MobiDB-lite"/>
    </source>
</evidence>
<gene>
    <name evidence="2" type="ORF">F2Q69_00032461</name>
</gene>
<protein>
    <submittedName>
        <fullName evidence="2">Uncharacterized protein</fullName>
    </submittedName>
</protein>
<feature type="compositionally biased region" description="Polar residues" evidence="1">
    <location>
        <begin position="1"/>
        <end position="12"/>
    </location>
</feature>
<evidence type="ECO:0000313" key="2">
    <source>
        <dbReference type="EMBL" id="KAF3583228.1"/>
    </source>
</evidence>
<dbReference type="Proteomes" id="UP000712600">
    <property type="component" value="Unassembled WGS sequence"/>
</dbReference>
<feature type="non-terminal residue" evidence="2">
    <location>
        <position position="96"/>
    </location>
</feature>
<reference evidence="2" key="1">
    <citation type="submission" date="2019-12" db="EMBL/GenBank/DDBJ databases">
        <title>Genome sequencing and annotation of Brassica cretica.</title>
        <authorList>
            <person name="Studholme D.J."/>
            <person name="Sarris P."/>
        </authorList>
    </citation>
    <scope>NUCLEOTIDE SEQUENCE</scope>
    <source>
        <strain evidence="2">PFS-109/04</strain>
        <tissue evidence="2">Leaf</tissue>
    </source>
</reference>
<proteinExistence type="predicted"/>
<comment type="caution">
    <text evidence="2">The sequence shown here is derived from an EMBL/GenBank/DDBJ whole genome shotgun (WGS) entry which is preliminary data.</text>
</comment>
<accession>A0A8S9RS50</accession>
<dbReference type="EMBL" id="QGKX02000088">
    <property type="protein sequence ID" value="KAF3583228.1"/>
    <property type="molecule type" value="Genomic_DNA"/>
</dbReference>